<dbReference type="GO" id="GO:0016020">
    <property type="term" value="C:membrane"/>
    <property type="evidence" value="ECO:0007669"/>
    <property type="project" value="UniProtKB-SubCell"/>
</dbReference>
<comment type="caution">
    <text evidence="10">The sequence shown here is derived from an EMBL/GenBank/DDBJ whole genome shotgun (WGS) entry which is preliminary data.</text>
</comment>
<evidence type="ECO:0000256" key="7">
    <source>
        <dbReference type="SAM" id="MobiDB-lite"/>
    </source>
</evidence>
<dbReference type="PROSITE" id="PS00218">
    <property type="entry name" value="AMINO_ACID_PERMEASE_1"/>
    <property type="match status" value="1"/>
</dbReference>
<dbReference type="EMBL" id="JAPQKO010000001">
    <property type="protein sequence ID" value="KAJ5184111.1"/>
    <property type="molecule type" value="Genomic_DNA"/>
</dbReference>
<feature type="compositionally biased region" description="Basic and acidic residues" evidence="7">
    <location>
        <begin position="1"/>
        <end position="17"/>
    </location>
</feature>
<dbReference type="Gene3D" id="1.20.1740.10">
    <property type="entry name" value="Amino acid/polyamine transporter I"/>
    <property type="match status" value="1"/>
</dbReference>
<dbReference type="PIRSF" id="PIRSF006060">
    <property type="entry name" value="AA_transporter"/>
    <property type="match status" value="1"/>
</dbReference>
<feature type="transmembrane region" description="Helical" evidence="8">
    <location>
        <begin position="180"/>
        <end position="200"/>
    </location>
</feature>
<dbReference type="PANTHER" id="PTHR43341:SF3">
    <property type="entry name" value="AMINO-ACID PERMEASE PB1C11.02-RELATED"/>
    <property type="match status" value="1"/>
</dbReference>
<keyword evidence="4" id="KW-0029">Amino-acid transport</keyword>
<dbReference type="OrthoDB" id="3900342at2759"/>
<sequence length="540" mass="58978">MSVFDAEKQPAESKTQDYGEPGANPLVNADKLARRLSARQVQMIAIGGTIGTGLFLGTGESIAKGGPASTLIAYAICGGIVFVTMLCLGEMAAFVPVAGSFCTFAGRFVDDALGFALTWNYWFNDAVSTASDIIALQLLLKYWTDNFPGWAISLIFLIVVIALNVLSVRVYGEVEYWLSLLKVITIVAFQIFIILGIAVNCGGNTDHEYIGGKNWFIGDAPFVGGIGGFASVFVTASFAYGGTESIAITAGETKDPAKNLPKVVRNVFWRIVLFYLISIVIVGLNVPYNYPGLSDGDTRTSPFTIVFQQAGSSVAGSFINAVIMTSVISAANHALFAAARLLYSLAVDGYAPRFFGQLNRFQIPWIAVLASSVISGLCFGASYIGAGQLWSWLQNIVGVSNQLSWICISVASLRFRSAIRAQGLEHLLPFKNWTYPYGPVVAIGLNAVLILVQGWECFSPHFKRVDFVSYYIEIPAMIVMFLAWKLVKRTRFVRKTAMDLRTDRYDGGFDDGHAPRENGELEREKGAWAWAQRAGQWLFF</sequence>
<keyword evidence="2" id="KW-0813">Transport</keyword>
<evidence type="ECO:0000313" key="10">
    <source>
        <dbReference type="EMBL" id="KAJ5184111.1"/>
    </source>
</evidence>
<evidence type="ECO:0000256" key="1">
    <source>
        <dbReference type="ARBA" id="ARBA00004141"/>
    </source>
</evidence>
<keyword evidence="6 8" id="KW-0472">Membrane</keyword>
<feature type="transmembrane region" description="Helical" evidence="8">
    <location>
        <begin position="220"/>
        <end position="240"/>
    </location>
</feature>
<dbReference type="PANTHER" id="PTHR43341">
    <property type="entry name" value="AMINO ACID PERMEASE"/>
    <property type="match status" value="1"/>
</dbReference>
<keyword evidence="3 8" id="KW-0812">Transmembrane</keyword>
<proteinExistence type="predicted"/>
<feature type="transmembrane region" description="Helical" evidence="8">
    <location>
        <begin position="41"/>
        <end position="59"/>
    </location>
</feature>
<dbReference type="GO" id="GO:0015171">
    <property type="term" value="F:amino acid transmembrane transporter activity"/>
    <property type="evidence" value="ECO:0007669"/>
    <property type="project" value="TreeGrafter"/>
</dbReference>
<dbReference type="FunFam" id="1.20.1740.10:FF:000001">
    <property type="entry name" value="Amino acid permease"/>
    <property type="match status" value="1"/>
</dbReference>
<evidence type="ECO:0000256" key="5">
    <source>
        <dbReference type="ARBA" id="ARBA00022989"/>
    </source>
</evidence>
<accession>A0A9W9IYA9</accession>
<evidence type="ECO:0000256" key="4">
    <source>
        <dbReference type="ARBA" id="ARBA00022970"/>
    </source>
</evidence>
<feature type="transmembrane region" description="Helical" evidence="8">
    <location>
        <begin position="467"/>
        <end position="487"/>
    </location>
</feature>
<feature type="transmembrane region" description="Helical" evidence="8">
    <location>
        <begin position="267"/>
        <end position="288"/>
    </location>
</feature>
<evidence type="ECO:0000256" key="3">
    <source>
        <dbReference type="ARBA" id="ARBA00022692"/>
    </source>
</evidence>
<dbReference type="AlphaFoldDB" id="A0A9W9IYA9"/>
<feature type="region of interest" description="Disordered" evidence="7">
    <location>
        <begin position="1"/>
        <end position="24"/>
    </location>
</feature>
<evidence type="ECO:0000259" key="9">
    <source>
        <dbReference type="Pfam" id="PF00324"/>
    </source>
</evidence>
<keyword evidence="5 8" id="KW-1133">Transmembrane helix</keyword>
<reference evidence="10" key="2">
    <citation type="journal article" date="2023" name="IMA Fungus">
        <title>Comparative genomic study of the Penicillium genus elucidates a diverse pangenome and 15 lateral gene transfer events.</title>
        <authorList>
            <person name="Petersen C."/>
            <person name="Sorensen T."/>
            <person name="Nielsen M.R."/>
            <person name="Sondergaard T.E."/>
            <person name="Sorensen J.L."/>
            <person name="Fitzpatrick D.A."/>
            <person name="Frisvad J.C."/>
            <person name="Nielsen K.L."/>
        </authorList>
    </citation>
    <scope>NUCLEOTIDE SEQUENCE</scope>
    <source>
        <strain evidence="10">IBT 21917</strain>
    </source>
</reference>
<feature type="transmembrane region" description="Helical" evidence="8">
    <location>
        <begin position="363"/>
        <end position="386"/>
    </location>
</feature>
<name>A0A9W9IYA9_9EURO</name>
<organism evidence="10 11">
    <name type="scientific">Penicillium capsulatum</name>
    <dbReference type="NCBI Taxonomy" id="69766"/>
    <lineage>
        <taxon>Eukaryota</taxon>
        <taxon>Fungi</taxon>
        <taxon>Dikarya</taxon>
        <taxon>Ascomycota</taxon>
        <taxon>Pezizomycotina</taxon>
        <taxon>Eurotiomycetes</taxon>
        <taxon>Eurotiomycetidae</taxon>
        <taxon>Eurotiales</taxon>
        <taxon>Aspergillaceae</taxon>
        <taxon>Penicillium</taxon>
    </lineage>
</organism>
<feature type="transmembrane region" description="Helical" evidence="8">
    <location>
        <begin position="147"/>
        <end position="168"/>
    </location>
</feature>
<feature type="domain" description="Amino acid permease/ SLC12A" evidence="9">
    <location>
        <begin position="41"/>
        <end position="494"/>
    </location>
</feature>
<evidence type="ECO:0000313" key="11">
    <source>
        <dbReference type="Proteomes" id="UP001146351"/>
    </source>
</evidence>
<gene>
    <name evidence="10" type="ORF">N7492_001727</name>
</gene>
<dbReference type="Proteomes" id="UP001146351">
    <property type="component" value="Unassembled WGS sequence"/>
</dbReference>
<reference evidence="10" key="1">
    <citation type="submission" date="2022-11" db="EMBL/GenBank/DDBJ databases">
        <authorList>
            <person name="Petersen C."/>
        </authorList>
    </citation>
    <scope>NUCLEOTIDE SEQUENCE</scope>
    <source>
        <strain evidence="10">IBT 21917</strain>
    </source>
</reference>
<dbReference type="InterPro" id="IPR004840">
    <property type="entry name" value="Amino_acid_permease_CS"/>
</dbReference>
<feature type="transmembrane region" description="Helical" evidence="8">
    <location>
        <begin position="71"/>
        <end position="95"/>
    </location>
</feature>
<comment type="subcellular location">
    <subcellularLocation>
        <location evidence="1">Membrane</location>
        <topology evidence="1">Multi-pass membrane protein</topology>
    </subcellularLocation>
</comment>
<dbReference type="InterPro" id="IPR004841">
    <property type="entry name" value="AA-permease/SLC12A_dom"/>
</dbReference>
<feature type="transmembrane region" description="Helical" evidence="8">
    <location>
        <begin position="318"/>
        <end position="343"/>
    </location>
</feature>
<evidence type="ECO:0000256" key="8">
    <source>
        <dbReference type="SAM" id="Phobius"/>
    </source>
</evidence>
<evidence type="ECO:0000256" key="2">
    <source>
        <dbReference type="ARBA" id="ARBA00022448"/>
    </source>
</evidence>
<keyword evidence="11" id="KW-1185">Reference proteome</keyword>
<dbReference type="Pfam" id="PF00324">
    <property type="entry name" value="AA_permease"/>
    <property type="match status" value="1"/>
</dbReference>
<feature type="transmembrane region" description="Helical" evidence="8">
    <location>
        <begin position="434"/>
        <end position="455"/>
    </location>
</feature>
<protein>
    <submittedName>
        <fullName evidence="10">Amino acid/polyamine transporter I</fullName>
    </submittedName>
</protein>
<evidence type="ECO:0000256" key="6">
    <source>
        <dbReference type="ARBA" id="ARBA00023136"/>
    </source>
</evidence>
<feature type="transmembrane region" description="Helical" evidence="8">
    <location>
        <begin position="392"/>
        <end position="413"/>
    </location>
</feature>
<dbReference type="InterPro" id="IPR050524">
    <property type="entry name" value="APC_YAT"/>
</dbReference>